<evidence type="ECO:0000313" key="6">
    <source>
        <dbReference type="Proteomes" id="UP001597314"/>
    </source>
</evidence>
<accession>A0ABW5ALV8</accession>
<name>A0ABW5ALV8_9BRAD</name>
<feature type="domain" description="Glycosyltransferase subfamily 4-like N-terminal" evidence="4">
    <location>
        <begin position="17"/>
        <end position="188"/>
    </location>
</feature>
<protein>
    <submittedName>
        <fullName evidence="5">Glycosyltransferase family 4 protein</fullName>
        <ecNumber evidence="5">2.4.-.-</ecNumber>
    </submittedName>
</protein>
<dbReference type="InterPro" id="IPR028098">
    <property type="entry name" value="Glyco_trans_4-like_N"/>
</dbReference>
<feature type="compositionally biased region" description="Basic and acidic residues" evidence="3">
    <location>
        <begin position="401"/>
        <end position="425"/>
    </location>
</feature>
<dbReference type="RefSeq" id="WP_378478298.1">
    <property type="nucleotide sequence ID" value="NZ_JBHUIW010000014.1"/>
</dbReference>
<dbReference type="EC" id="2.4.-.-" evidence="5"/>
<dbReference type="PANTHER" id="PTHR12526:SF510">
    <property type="entry name" value="D-INOSITOL 3-PHOSPHATE GLYCOSYLTRANSFERASE"/>
    <property type="match status" value="1"/>
</dbReference>
<sequence>MDVPVRLRIVHVVRAPIGGIFRHVCDLATAQSAAGHAVGIVCDSRTGGNFEAAAIAAVADRLDLGAARLPMRRDVSPADVGALMRLTRHIDAMAPDVIHCHGAKGGVYGRLIGAWLGRSRPIAVLYAPHGGSLHYAVGSLEGRFYFAIERALERVTDALVHVSAYEAETYRQKIGPPRCRAVVIHNGLREAEFEPVIPRPDARDLLFLGMYRELKGTDVFLEAIAKLQSRYGRRATAHLFGQAEDEGRARYQALAETLGIADRVTFHDPAPTREAFAFGRNVVVPSRAESMPYIVLETIAAGLPIVATRVGGIPEIFGPRAGELVPPGDPDALATALQGLLADPVRAQIDAAARYDWVRPRFHIDTMQRRVDELYREILAGKAAAFRAAATARPAPPRRPRGTDAGEARAAEARASEPRANESRVDAPLPRRILDAGSVVRRPAPRSITAPLRLAPVV</sequence>
<gene>
    <name evidence="5" type="ORF">ACFSOX_13330</name>
</gene>
<dbReference type="SUPFAM" id="SSF53756">
    <property type="entry name" value="UDP-Glycosyltransferase/glycogen phosphorylase"/>
    <property type="match status" value="1"/>
</dbReference>
<reference evidence="6" key="1">
    <citation type="journal article" date="2019" name="Int. J. Syst. Evol. Microbiol.">
        <title>The Global Catalogue of Microorganisms (GCM) 10K type strain sequencing project: providing services to taxonomists for standard genome sequencing and annotation.</title>
        <authorList>
            <consortium name="The Broad Institute Genomics Platform"/>
            <consortium name="The Broad Institute Genome Sequencing Center for Infectious Disease"/>
            <person name="Wu L."/>
            <person name="Ma J."/>
        </authorList>
    </citation>
    <scope>NUCLEOTIDE SEQUENCE [LARGE SCALE GENOMIC DNA]</scope>
    <source>
        <strain evidence="6">CGMCC 1.6774</strain>
    </source>
</reference>
<dbReference type="PANTHER" id="PTHR12526">
    <property type="entry name" value="GLYCOSYLTRANSFERASE"/>
    <property type="match status" value="1"/>
</dbReference>
<dbReference type="CDD" id="cd03801">
    <property type="entry name" value="GT4_PimA-like"/>
    <property type="match status" value="1"/>
</dbReference>
<dbReference type="Pfam" id="PF13692">
    <property type="entry name" value="Glyco_trans_1_4"/>
    <property type="match status" value="1"/>
</dbReference>
<evidence type="ECO:0000259" key="4">
    <source>
        <dbReference type="Pfam" id="PF13439"/>
    </source>
</evidence>
<evidence type="ECO:0000256" key="2">
    <source>
        <dbReference type="ARBA" id="ARBA00022679"/>
    </source>
</evidence>
<dbReference type="EMBL" id="JBHUIW010000014">
    <property type="protein sequence ID" value="MFD2183135.1"/>
    <property type="molecule type" value="Genomic_DNA"/>
</dbReference>
<dbReference type="GO" id="GO:0016757">
    <property type="term" value="F:glycosyltransferase activity"/>
    <property type="evidence" value="ECO:0007669"/>
    <property type="project" value="UniProtKB-KW"/>
</dbReference>
<evidence type="ECO:0000313" key="5">
    <source>
        <dbReference type="EMBL" id="MFD2183135.1"/>
    </source>
</evidence>
<keyword evidence="1 5" id="KW-0328">Glycosyltransferase</keyword>
<proteinExistence type="predicted"/>
<dbReference type="Proteomes" id="UP001597314">
    <property type="component" value="Unassembled WGS sequence"/>
</dbReference>
<feature type="region of interest" description="Disordered" evidence="3">
    <location>
        <begin position="389"/>
        <end position="428"/>
    </location>
</feature>
<keyword evidence="2 5" id="KW-0808">Transferase</keyword>
<organism evidence="5 6">
    <name type="scientific">Rhodoplanes azumiensis</name>
    <dbReference type="NCBI Taxonomy" id="1897628"/>
    <lineage>
        <taxon>Bacteria</taxon>
        <taxon>Pseudomonadati</taxon>
        <taxon>Pseudomonadota</taxon>
        <taxon>Alphaproteobacteria</taxon>
        <taxon>Hyphomicrobiales</taxon>
        <taxon>Nitrobacteraceae</taxon>
        <taxon>Rhodoplanes</taxon>
    </lineage>
</organism>
<evidence type="ECO:0000256" key="3">
    <source>
        <dbReference type="SAM" id="MobiDB-lite"/>
    </source>
</evidence>
<dbReference type="Pfam" id="PF13439">
    <property type="entry name" value="Glyco_transf_4"/>
    <property type="match status" value="1"/>
</dbReference>
<evidence type="ECO:0000256" key="1">
    <source>
        <dbReference type="ARBA" id="ARBA00022676"/>
    </source>
</evidence>
<dbReference type="Gene3D" id="3.40.50.2000">
    <property type="entry name" value="Glycogen Phosphorylase B"/>
    <property type="match status" value="2"/>
</dbReference>
<comment type="caution">
    <text evidence="5">The sequence shown here is derived from an EMBL/GenBank/DDBJ whole genome shotgun (WGS) entry which is preliminary data.</text>
</comment>
<keyword evidence="6" id="KW-1185">Reference proteome</keyword>